<feature type="transmembrane region" description="Helical" evidence="5">
    <location>
        <begin position="89"/>
        <end position="115"/>
    </location>
</feature>
<dbReference type="GO" id="GO:0008168">
    <property type="term" value="F:methyltransferase activity"/>
    <property type="evidence" value="ECO:0007669"/>
    <property type="project" value="UniProtKB-KW"/>
</dbReference>
<keyword evidence="4 5" id="KW-0472">Membrane</keyword>
<reference evidence="6 7" key="1">
    <citation type="submission" date="2019-08" db="EMBL/GenBank/DDBJ databases">
        <title>Parahaliea maris sp. nov., isolated from the surface seawater.</title>
        <authorList>
            <person name="Liu Y."/>
        </authorList>
    </citation>
    <scope>NUCLEOTIDE SEQUENCE [LARGE SCALE GENOMIC DNA]</scope>
    <source>
        <strain evidence="6 7">HSLHS9</strain>
    </source>
</reference>
<sequence>MAHKRIIYPPMWLVIGVVLIFTLNEYLPGPRFTGLASQLAGGALLVAGLAILVIAGGLFQRAGTDMIPFREVSALVTGGVYAFTRNPMYLGMALVLLGTAVTVGASTALVIPPLFMVIIEWRYIRPEEVLLRELFPQEYPAYCARVRRWL</sequence>
<dbReference type="PANTHER" id="PTHR43847:SF1">
    <property type="entry name" value="BLL3993 PROTEIN"/>
    <property type="match status" value="1"/>
</dbReference>
<evidence type="ECO:0000256" key="2">
    <source>
        <dbReference type="ARBA" id="ARBA00022692"/>
    </source>
</evidence>
<proteinExistence type="predicted"/>
<keyword evidence="2 5" id="KW-0812">Transmembrane</keyword>
<keyword evidence="7" id="KW-1185">Reference proteome</keyword>
<dbReference type="EMBL" id="VRZA01000009">
    <property type="protein sequence ID" value="TXS89852.1"/>
    <property type="molecule type" value="Genomic_DNA"/>
</dbReference>
<protein>
    <submittedName>
        <fullName evidence="6">Isoprenylcysteine carboxylmethyltransferase family protein</fullName>
    </submittedName>
</protein>
<dbReference type="Pfam" id="PF04191">
    <property type="entry name" value="PEMT"/>
    <property type="match status" value="1"/>
</dbReference>
<keyword evidence="3 5" id="KW-1133">Transmembrane helix</keyword>
<evidence type="ECO:0000256" key="1">
    <source>
        <dbReference type="ARBA" id="ARBA00004127"/>
    </source>
</evidence>
<evidence type="ECO:0000256" key="4">
    <source>
        <dbReference type="ARBA" id="ARBA00023136"/>
    </source>
</evidence>
<dbReference type="GO" id="GO:0032259">
    <property type="term" value="P:methylation"/>
    <property type="evidence" value="ECO:0007669"/>
    <property type="project" value="UniProtKB-KW"/>
</dbReference>
<dbReference type="RefSeq" id="WP_148070101.1">
    <property type="nucleotide sequence ID" value="NZ_VRZA01000009.1"/>
</dbReference>
<comment type="caution">
    <text evidence="6">The sequence shown here is derived from an EMBL/GenBank/DDBJ whole genome shotgun (WGS) entry which is preliminary data.</text>
</comment>
<name>A0A5C8ZQ87_9GAMM</name>
<feature type="transmembrane region" description="Helical" evidence="5">
    <location>
        <begin position="39"/>
        <end position="59"/>
    </location>
</feature>
<dbReference type="Gene3D" id="1.20.120.1630">
    <property type="match status" value="1"/>
</dbReference>
<keyword evidence="6" id="KW-0808">Transferase</keyword>
<evidence type="ECO:0000256" key="3">
    <source>
        <dbReference type="ARBA" id="ARBA00022989"/>
    </source>
</evidence>
<dbReference type="InterPro" id="IPR007318">
    <property type="entry name" value="Phopholipid_MeTrfase"/>
</dbReference>
<comment type="subcellular location">
    <subcellularLocation>
        <location evidence="1">Endomembrane system</location>
        <topology evidence="1">Multi-pass membrane protein</topology>
    </subcellularLocation>
</comment>
<evidence type="ECO:0000313" key="7">
    <source>
        <dbReference type="Proteomes" id="UP000321039"/>
    </source>
</evidence>
<dbReference type="InterPro" id="IPR052527">
    <property type="entry name" value="Metal_cation-efflux_comp"/>
</dbReference>
<dbReference type="GO" id="GO:0012505">
    <property type="term" value="C:endomembrane system"/>
    <property type="evidence" value="ECO:0007669"/>
    <property type="project" value="UniProtKB-SubCell"/>
</dbReference>
<organism evidence="6 7">
    <name type="scientific">Parahaliea maris</name>
    <dbReference type="NCBI Taxonomy" id="2716870"/>
    <lineage>
        <taxon>Bacteria</taxon>
        <taxon>Pseudomonadati</taxon>
        <taxon>Pseudomonadota</taxon>
        <taxon>Gammaproteobacteria</taxon>
        <taxon>Cellvibrionales</taxon>
        <taxon>Halieaceae</taxon>
        <taxon>Parahaliea</taxon>
    </lineage>
</organism>
<accession>A0A5C8ZQ87</accession>
<evidence type="ECO:0000313" key="6">
    <source>
        <dbReference type="EMBL" id="TXS89852.1"/>
    </source>
</evidence>
<evidence type="ECO:0000256" key="5">
    <source>
        <dbReference type="SAM" id="Phobius"/>
    </source>
</evidence>
<dbReference type="Proteomes" id="UP000321039">
    <property type="component" value="Unassembled WGS sequence"/>
</dbReference>
<feature type="transmembrane region" description="Helical" evidence="5">
    <location>
        <begin position="6"/>
        <end position="27"/>
    </location>
</feature>
<keyword evidence="6" id="KW-0489">Methyltransferase</keyword>
<gene>
    <name evidence="6" type="ORF">FV139_19160</name>
</gene>
<dbReference type="PANTHER" id="PTHR43847">
    <property type="entry name" value="BLL3993 PROTEIN"/>
    <property type="match status" value="1"/>
</dbReference>
<dbReference type="AlphaFoldDB" id="A0A5C8ZQ87"/>